<dbReference type="Proteomes" id="UP000596742">
    <property type="component" value="Unassembled WGS sequence"/>
</dbReference>
<keyword evidence="1" id="KW-0175">Coiled coil</keyword>
<reference evidence="3" key="1">
    <citation type="submission" date="2018-11" db="EMBL/GenBank/DDBJ databases">
        <authorList>
            <person name="Alioto T."/>
            <person name="Alioto T."/>
        </authorList>
    </citation>
    <scope>NUCLEOTIDE SEQUENCE</scope>
</reference>
<dbReference type="InterPro" id="IPR051077">
    <property type="entry name" value="Ca-dependent_lectin"/>
</dbReference>
<dbReference type="EMBL" id="UYJE01004724">
    <property type="protein sequence ID" value="VDI30816.1"/>
    <property type="molecule type" value="Genomic_DNA"/>
</dbReference>
<feature type="chain" id="PRO_5032454837" evidence="2">
    <location>
        <begin position="20"/>
        <end position="277"/>
    </location>
</feature>
<dbReference type="PANTHER" id="PTHR24024:SF18">
    <property type="entry name" value="SHORT-CHAIN COLLAGEN C4-LIKE"/>
    <property type="match status" value="1"/>
</dbReference>
<accession>A0A8B6E8F7</accession>
<dbReference type="GO" id="GO:0005615">
    <property type="term" value="C:extracellular space"/>
    <property type="evidence" value="ECO:0007669"/>
    <property type="project" value="TreeGrafter"/>
</dbReference>
<dbReference type="AlphaFoldDB" id="A0A8B6E8F7"/>
<organism evidence="3 4">
    <name type="scientific">Mytilus galloprovincialis</name>
    <name type="common">Mediterranean mussel</name>
    <dbReference type="NCBI Taxonomy" id="29158"/>
    <lineage>
        <taxon>Eukaryota</taxon>
        <taxon>Metazoa</taxon>
        <taxon>Spiralia</taxon>
        <taxon>Lophotrochozoa</taxon>
        <taxon>Mollusca</taxon>
        <taxon>Bivalvia</taxon>
        <taxon>Autobranchia</taxon>
        <taxon>Pteriomorphia</taxon>
        <taxon>Mytilida</taxon>
        <taxon>Mytiloidea</taxon>
        <taxon>Mytilidae</taxon>
        <taxon>Mytilinae</taxon>
        <taxon>Mytilus</taxon>
    </lineage>
</organism>
<dbReference type="OrthoDB" id="6086925at2759"/>
<feature type="coiled-coil region" evidence="1">
    <location>
        <begin position="52"/>
        <end position="79"/>
    </location>
</feature>
<evidence type="ECO:0000256" key="2">
    <source>
        <dbReference type="SAM" id="SignalP"/>
    </source>
</evidence>
<evidence type="ECO:0000256" key="1">
    <source>
        <dbReference type="SAM" id="Coils"/>
    </source>
</evidence>
<dbReference type="PANTHER" id="PTHR24024">
    <property type="entry name" value="PULMONARY SURFACTANT-ASSOCIATED PROTEIN A"/>
    <property type="match status" value="1"/>
</dbReference>
<protein>
    <submittedName>
        <fullName evidence="3">Uncharacterized protein</fullName>
    </submittedName>
</protein>
<keyword evidence="4" id="KW-1185">Reference proteome</keyword>
<sequence>MFNITPAIFLLIFFCFGSCLNPQKKRLLVTDPDFTARIHQLEVTVQKLVGDVSTLNQQKTTLETNLQNANLEISQLKSTLHSKTGIGAIYTRWGRKDCPKNGTELLYSGTVGGGDYSKAGGPADYICLPHDPDFIKSDGPITTNGYVSSLYGSEYEEGSYFGTNFIDNDVPCAVCRATQQSSVFVIPSKTTCLGSWKVEYYGRLATGADTHSSASQYICIDIHADTLEAGAADQNGKLLYAVKAVCGSLRAHRFMTMHLYRAWFVQIKLDIHDFNKE</sequence>
<proteinExistence type="predicted"/>
<keyword evidence="2" id="KW-0732">Signal</keyword>
<name>A0A8B6E8F7_MYTGA</name>
<evidence type="ECO:0000313" key="4">
    <source>
        <dbReference type="Proteomes" id="UP000596742"/>
    </source>
</evidence>
<evidence type="ECO:0000313" key="3">
    <source>
        <dbReference type="EMBL" id="VDI30816.1"/>
    </source>
</evidence>
<comment type="caution">
    <text evidence="3">The sequence shown here is derived from an EMBL/GenBank/DDBJ whole genome shotgun (WGS) entry which is preliminary data.</text>
</comment>
<gene>
    <name evidence="3" type="ORF">MGAL_10B016305</name>
</gene>
<feature type="signal peptide" evidence="2">
    <location>
        <begin position="1"/>
        <end position="19"/>
    </location>
</feature>